<reference evidence="5 6" key="1">
    <citation type="submission" date="2020-02" db="EMBL/GenBank/DDBJ databases">
        <authorList>
            <person name="Li X.-J."/>
            <person name="Feng X.-M."/>
        </authorList>
    </citation>
    <scope>NUCLEOTIDE SEQUENCE [LARGE SCALE GENOMIC DNA]</scope>
    <source>
        <strain evidence="5 6">CGMCC 4.7225</strain>
    </source>
</reference>
<keyword evidence="2" id="KW-0238">DNA-binding</keyword>
<dbReference type="AlphaFoldDB" id="A0A6N9YSM4"/>
<dbReference type="SMART" id="SM00345">
    <property type="entry name" value="HTH_GNTR"/>
    <property type="match status" value="1"/>
</dbReference>
<sequence length="82" mass="8593">MFDPNSGPPGYVYVKLVEHLTALIDSGVLKPGARLLSERELARDCGVSLGTVRRAVGVLASRGLVRVVAAKGTYVVGPVSDD</sequence>
<keyword evidence="1" id="KW-0805">Transcription regulation</keyword>
<comment type="caution">
    <text evidence="5">The sequence shown here is derived from an EMBL/GenBank/DDBJ whole genome shotgun (WGS) entry which is preliminary data.</text>
</comment>
<evidence type="ECO:0000313" key="5">
    <source>
        <dbReference type="EMBL" id="NED97937.1"/>
    </source>
</evidence>
<dbReference type="Pfam" id="PF00392">
    <property type="entry name" value="GntR"/>
    <property type="match status" value="1"/>
</dbReference>
<keyword evidence="6" id="KW-1185">Reference proteome</keyword>
<protein>
    <submittedName>
        <fullName evidence="5">Winged helix-turn-helix transcriptional regulator</fullName>
    </submittedName>
</protein>
<dbReference type="InterPro" id="IPR000524">
    <property type="entry name" value="Tscrpt_reg_HTH_GntR"/>
</dbReference>
<proteinExistence type="predicted"/>
<dbReference type="GO" id="GO:0003677">
    <property type="term" value="F:DNA binding"/>
    <property type="evidence" value="ECO:0007669"/>
    <property type="project" value="UniProtKB-KW"/>
</dbReference>
<evidence type="ECO:0000256" key="2">
    <source>
        <dbReference type="ARBA" id="ARBA00023125"/>
    </source>
</evidence>
<keyword evidence="3" id="KW-0804">Transcription</keyword>
<dbReference type="PROSITE" id="PS50949">
    <property type="entry name" value="HTH_GNTR"/>
    <property type="match status" value="1"/>
</dbReference>
<evidence type="ECO:0000259" key="4">
    <source>
        <dbReference type="PROSITE" id="PS50949"/>
    </source>
</evidence>
<dbReference type="CDD" id="cd07377">
    <property type="entry name" value="WHTH_GntR"/>
    <property type="match status" value="1"/>
</dbReference>
<dbReference type="Proteomes" id="UP000469185">
    <property type="component" value="Unassembled WGS sequence"/>
</dbReference>
<accession>A0A6N9YSM4</accession>
<dbReference type="EMBL" id="JAAGOB010000015">
    <property type="protein sequence ID" value="NED97937.1"/>
    <property type="molecule type" value="Genomic_DNA"/>
</dbReference>
<dbReference type="InterPro" id="IPR036390">
    <property type="entry name" value="WH_DNA-bd_sf"/>
</dbReference>
<dbReference type="SUPFAM" id="SSF46785">
    <property type="entry name" value="Winged helix' DNA-binding domain"/>
    <property type="match status" value="1"/>
</dbReference>
<organism evidence="5 6">
    <name type="scientific">Phytoactinopolyspora alkaliphila</name>
    <dbReference type="NCBI Taxonomy" id="1783498"/>
    <lineage>
        <taxon>Bacteria</taxon>
        <taxon>Bacillati</taxon>
        <taxon>Actinomycetota</taxon>
        <taxon>Actinomycetes</taxon>
        <taxon>Jiangellales</taxon>
        <taxon>Jiangellaceae</taxon>
        <taxon>Phytoactinopolyspora</taxon>
    </lineage>
</organism>
<name>A0A6N9YSM4_9ACTN</name>
<evidence type="ECO:0000256" key="3">
    <source>
        <dbReference type="ARBA" id="ARBA00023163"/>
    </source>
</evidence>
<dbReference type="GO" id="GO:0003700">
    <property type="term" value="F:DNA-binding transcription factor activity"/>
    <property type="evidence" value="ECO:0007669"/>
    <property type="project" value="InterPro"/>
</dbReference>
<dbReference type="PANTHER" id="PTHR44846:SF17">
    <property type="entry name" value="GNTR-FAMILY TRANSCRIPTIONAL REGULATOR"/>
    <property type="match status" value="1"/>
</dbReference>
<evidence type="ECO:0000313" key="6">
    <source>
        <dbReference type="Proteomes" id="UP000469185"/>
    </source>
</evidence>
<gene>
    <name evidence="5" type="ORF">G1H11_21800</name>
</gene>
<dbReference type="GO" id="GO:0045892">
    <property type="term" value="P:negative regulation of DNA-templated transcription"/>
    <property type="evidence" value="ECO:0007669"/>
    <property type="project" value="TreeGrafter"/>
</dbReference>
<dbReference type="PRINTS" id="PR00035">
    <property type="entry name" value="HTHGNTR"/>
</dbReference>
<evidence type="ECO:0000256" key="1">
    <source>
        <dbReference type="ARBA" id="ARBA00023015"/>
    </source>
</evidence>
<feature type="domain" description="HTH gntR-type" evidence="4">
    <location>
        <begin position="10"/>
        <end position="78"/>
    </location>
</feature>
<dbReference type="PANTHER" id="PTHR44846">
    <property type="entry name" value="MANNOSYL-D-GLYCERATE TRANSPORT/METABOLISM SYSTEM REPRESSOR MNGR-RELATED"/>
    <property type="match status" value="1"/>
</dbReference>
<dbReference type="InterPro" id="IPR036388">
    <property type="entry name" value="WH-like_DNA-bd_sf"/>
</dbReference>
<dbReference type="Gene3D" id="1.10.10.10">
    <property type="entry name" value="Winged helix-like DNA-binding domain superfamily/Winged helix DNA-binding domain"/>
    <property type="match status" value="1"/>
</dbReference>
<dbReference type="InterPro" id="IPR050679">
    <property type="entry name" value="Bact_HTH_transcr_reg"/>
</dbReference>